<feature type="region of interest" description="Disordered" evidence="5">
    <location>
        <begin position="25"/>
        <end position="69"/>
    </location>
</feature>
<dbReference type="InterPro" id="IPR006665">
    <property type="entry name" value="OmpA-like"/>
</dbReference>
<keyword evidence="3" id="KW-0998">Cell outer membrane</keyword>
<feature type="region of interest" description="Disordered" evidence="5">
    <location>
        <begin position="153"/>
        <end position="178"/>
    </location>
</feature>
<dbReference type="InterPro" id="IPR006664">
    <property type="entry name" value="OMP_bac"/>
</dbReference>
<sequence length="178" mass="18989">MKISKISYLLTAMALSAATMQSCKAKKAVTKPAPATTPAATTAPAPEKQPEPAPPAQPEPAPAPAKPDFNFSNIQFEFNSAVLKTSSYQILDKIAAEMKKDQAARFVLNGNSSAEGTVEHNMSLSVDRANSVKSYLVNAGINGDNLNVKGYGESKPLAPNTTEEGRELNRRVEVKLTK</sequence>
<feature type="chain" id="PRO_5029586576" evidence="6">
    <location>
        <begin position="26"/>
        <end position="178"/>
    </location>
</feature>
<evidence type="ECO:0000313" key="8">
    <source>
        <dbReference type="EMBL" id="QJD97905.1"/>
    </source>
</evidence>
<dbReference type="GO" id="GO:0009279">
    <property type="term" value="C:cell outer membrane"/>
    <property type="evidence" value="ECO:0007669"/>
    <property type="project" value="UniProtKB-SubCell"/>
</dbReference>
<dbReference type="PROSITE" id="PS51257">
    <property type="entry name" value="PROKAR_LIPOPROTEIN"/>
    <property type="match status" value="1"/>
</dbReference>
<dbReference type="SUPFAM" id="SSF103088">
    <property type="entry name" value="OmpA-like"/>
    <property type="match status" value="1"/>
</dbReference>
<dbReference type="PANTHER" id="PTHR30329:SF21">
    <property type="entry name" value="LIPOPROTEIN YIAD-RELATED"/>
    <property type="match status" value="1"/>
</dbReference>
<accession>A0A7L5E495</accession>
<keyword evidence="2 4" id="KW-0472">Membrane</keyword>
<evidence type="ECO:0000256" key="2">
    <source>
        <dbReference type="ARBA" id="ARBA00023136"/>
    </source>
</evidence>
<feature type="compositionally biased region" description="Pro residues" evidence="5">
    <location>
        <begin position="51"/>
        <end position="65"/>
    </location>
</feature>
<dbReference type="PRINTS" id="PR01021">
    <property type="entry name" value="OMPADOMAIN"/>
</dbReference>
<dbReference type="RefSeq" id="WP_169610492.1">
    <property type="nucleotide sequence ID" value="NZ_CP051682.1"/>
</dbReference>
<feature type="compositionally biased region" description="Low complexity" evidence="5">
    <location>
        <begin position="30"/>
        <end position="46"/>
    </location>
</feature>
<dbReference type="EMBL" id="CP051682">
    <property type="protein sequence ID" value="QJD97905.1"/>
    <property type="molecule type" value="Genomic_DNA"/>
</dbReference>
<dbReference type="Proteomes" id="UP000503278">
    <property type="component" value="Chromosome"/>
</dbReference>
<dbReference type="Gene3D" id="3.30.1330.60">
    <property type="entry name" value="OmpA-like domain"/>
    <property type="match status" value="1"/>
</dbReference>
<feature type="signal peptide" evidence="6">
    <location>
        <begin position="1"/>
        <end position="25"/>
    </location>
</feature>
<keyword evidence="6" id="KW-0732">Signal</keyword>
<dbReference type="AlphaFoldDB" id="A0A7L5E495"/>
<dbReference type="InterPro" id="IPR036737">
    <property type="entry name" value="OmpA-like_sf"/>
</dbReference>
<dbReference type="KEGG" id="mrob:HH214_19490"/>
<protein>
    <submittedName>
        <fullName evidence="8">OmpA family protein</fullName>
    </submittedName>
</protein>
<name>A0A7L5E495_9SPHI</name>
<dbReference type="Pfam" id="PF00691">
    <property type="entry name" value="OmpA"/>
    <property type="match status" value="1"/>
</dbReference>
<comment type="subcellular location">
    <subcellularLocation>
        <location evidence="1">Cell outer membrane</location>
    </subcellularLocation>
</comment>
<dbReference type="PROSITE" id="PS51123">
    <property type="entry name" value="OMPA_2"/>
    <property type="match status" value="1"/>
</dbReference>
<evidence type="ECO:0000256" key="1">
    <source>
        <dbReference type="ARBA" id="ARBA00004442"/>
    </source>
</evidence>
<feature type="compositionally biased region" description="Basic and acidic residues" evidence="5">
    <location>
        <begin position="163"/>
        <end position="178"/>
    </location>
</feature>
<feature type="domain" description="OmpA-like" evidence="7">
    <location>
        <begin position="63"/>
        <end position="178"/>
    </location>
</feature>
<proteinExistence type="predicted"/>
<evidence type="ECO:0000313" key="9">
    <source>
        <dbReference type="Proteomes" id="UP000503278"/>
    </source>
</evidence>
<evidence type="ECO:0000259" key="7">
    <source>
        <dbReference type="PROSITE" id="PS51123"/>
    </source>
</evidence>
<evidence type="ECO:0000256" key="6">
    <source>
        <dbReference type="SAM" id="SignalP"/>
    </source>
</evidence>
<dbReference type="InterPro" id="IPR050330">
    <property type="entry name" value="Bact_OuterMem_StrucFunc"/>
</dbReference>
<evidence type="ECO:0000256" key="4">
    <source>
        <dbReference type="PROSITE-ProRule" id="PRU00473"/>
    </source>
</evidence>
<keyword evidence="9" id="KW-1185">Reference proteome</keyword>
<dbReference type="PANTHER" id="PTHR30329">
    <property type="entry name" value="STATOR ELEMENT OF FLAGELLAR MOTOR COMPLEX"/>
    <property type="match status" value="1"/>
</dbReference>
<gene>
    <name evidence="8" type="ORF">HH214_19490</name>
</gene>
<reference evidence="8 9" key="1">
    <citation type="submission" date="2020-04" db="EMBL/GenBank/DDBJ databases">
        <title>Genome sequencing of novel species.</title>
        <authorList>
            <person name="Heo J."/>
            <person name="Kim S.-J."/>
            <person name="Kim J.-S."/>
            <person name="Hong S.-B."/>
            <person name="Kwon S.-W."/>
        </authorList>
    </citation>
    <scope>NUCLEOTIDE SEQUENCE [LARGE SCALE GENOMIC DNA]</scope>
    <source>
        <strain evidence="8 9">F39-2</strain>
    </source>
</reference>
<dbReference type="PRINTS" id="PR01023">
    <property type="entry name" value="NAFLGMOTY"/>
</dbReference>
<dbReference type="CDD" id="cd07185">
    <property type="entry name" value="OmpA_C-like"/>
    <property type="match status" value="1"/>
</dbReference>
<organism evidence="8 9">
    <name type="scientific">Mucilaginibacter robiniae</name>
    <dbReference type="NCBI Taxonomy" id="2728022"/>
    <lineage>
        <taxon>Bacteria</taxon>
        <taxon>Pseudomonadati</taxon>
        <taxon>Bacteroidota</taxon>
        <taxon>Sphingobacteriia</taxon>
        <taxon>Sphingobacteriales</taxon>
        <taxon>Sphingobacteriaceae</taxon>
        <taxon>Mucilaginibacter</taxon>
    </lineage>
</organism>
<evidence type="ECO:0000256" key="5">
    <source>
        <dbReference type="SAM" id="MobiDB-lite"/>
    </source>
</evidence>
<evidence type="ECO:0000256" key="3">
    <source>
        <dbReference type="ARBA" id="ARBA00023237"/>
    </source>
</evidence>